<dbReference type="EMBL" id="JAAQTL010000002">
    <property type="protein sequence ID" value="NID17272.1"/>
    <property type="molecule type" value="Genomic_DNA"/>
</dbReference>
<dbReference type="AlphaFoldDB" id="A0A7X5QXL0"/>
<dbReference type="Gene3D" id="3.20.20.80">
    <property type="entry name" value="Glycosidases"/>
    <property type="match status" value="1"/>
</dbReference>
<reference evidence="1 2" key="1">
    <citation type="journal article" date="2006" name="Int. J. Syst. Evol. Microbiol.">
        <title>Dyella yeojuensis sp. nov., isolated from greenhouse soil in Korea.</title>
        <authorList>
            <person name="Kim B.Y."/>
            <person name="Weon H.Y."/>
            <person name="Lee K.H."/>
            <person name="Seok S.J."/>
            <person name="Kwon S.W."/>
            <person name="Go S.J."/>
            <person name="Stackebrandt E."/>
        </authorList>
    </citation>
    <scope>NUCLEOTIDE SEQUENCE [LARGE SCALE GENOMIC DNA]</scope>
    <source>
        <strain evidence="1 2">DSM 17673</strain>
    </source>
</reference>
<evidence type="ECO:0000313" key="1">
    <source>
        <dbReference type="EMBL" id="NID17272.1"/>
    </source>
</evidence>
<comment type="caution">
    <text evidence="1">The sequence shown here is derived from an EMBL/GenBank/DDBJ whole genome shotgun (WGS) entry which is preliminary data.</text>
</comment>
<evidence type="ECO:0000313" key="2">
    <source>
        <dbReference type="Proteomes" id="UP000518878"/>
    </source>
</evidence>
<dbReference type="RefSeq" id="WP_166701059.1">
    <property type="nucleotide sequence ID" value="NZ_JAAQTL010000002.1"/>
</dbReference>
<sequence length="736" mass="78920">MRSRRSWQIPAMRFAAAIVLISASAAVWGTTLDPVHPVAMRIAATDAALDPTVRKTADGEERVAVTFRPAAKPSLSLAPERGAWAWPVGGTMRWRVQNGMPWPVTLIVDVASGGKHLTATVGLPPGPPMTLALPLKATSPRAFGMHAGPPMPFRDGGTERLVATTVDGAIDAGGVTSVTLSMPQPGAAQTILVGKLDGVPDDDLRRAYTGIVDRYGQYTRDTWPEKIADDAALRAKANAAPASPVGKNLDRYGGRTDLPALRATGWFHTQKQGERWWLVTPEGHAFFSLGVNAVNLTDGRTYVQGREYMFADPDAANGKFGGTGDSRGDQGSQRDNALNHGRWWDIYANNVARTLGDDDASAWRKRTIERLKAWRFNTLGNWSDPAFAVGTASAATGACDKLARCRGIAGGVGSRMAYTVPILIAGNFDAVSTGFDYWGRMPDPFDPRFADATKAAVAKATQGVKDDPWLLGYFADNELAWAGEGPQGRWALATGTLAQGPESPAKQAFLAYLKKTHGDAASFAKAWGVQVASWDQVAAQGFRAPDPGEAHPAIAADDIAFLKLYADQYFRTVRDTLRQADPHHLFLGGRLAVRTPEVEEASATYADVTSINTYADLPEHGFDIAAFKKRDKPVLITEFHFGSADRGPFGNGIVAVAHEEERGKAYRRFVDAAAASGIVVGTHWFQYVDQPVTGRILDGENAHIGLVGITDIPFENFTRAVTDTNARVGGGSGGGR</sequence>
<gene>
    <name evidence="1" type="ORF">HBF32_17485</name>
</gene>
<keyword evidence="2" id="KW-1185">Reference proteome</keyword>
<protein>
    <submittedName>
        <fullName evidence="1">Beta-agarase</fullName>
    </submittedName>
</protein>
<organism evidence="1 2">
    <name type="scientific">Luteibacter yeojuensis</name>
    <dbReference type="NCBI Taxonomy" id="345309"/>
    <lineage>
        <taxon>Bacteria</taxon>
        <taxon>Pseudomonadati</taxon>
        <taxon>Pseudomonadota</taxon>
        <taxon>Gammaproteobacteria</taxon>
        <taxon>Lysobacterales</taxon>
        <taxon>Rhodanobacteraceae</taxon>
        <taxon>Luteibacter</taxon>
    </lineage>
</organism>
<dbReference type="Gene3D" id="2.60.120.430">
    <property type="entry name" value="Galactose-binding lectin"/>
    <property type="match status" value="1"/>
</dbReference>
<dbReference type="InterPro" id="IPR017853">
    <property type="entry name" value="GH"/>
</dbReference>
<proteinExistence type="predicted"/>
<name>A0A7X5QXL0_9GAMM</name>
<accession>A0A7X5QXL0</accession>
<dbReference type="SUPFAM" id="SSF51445">
    <property type="entry name" value="(Trans)glycosidases"/>
    <property type="match status" value="1"/>
</dbReference>
<dbReference type="Proteomes" id="UP000518878">
    <property type="component" value="Unassembled WGS sequence"/>
</dbReference>